<accession>A0A0C3Q145</accession>
<dbReference type="AlphaFoldDB" id="A0A0C3Q145"/>
<reference evidence="3" key="2">
    <citation type="submission" date="2015-01" db="EMBL/GenBank/DDBJ databases">
        <title>Evolutionary Origins and Diversification of the Mycorrhizal Mutualists.</title>
        <authorList>
            <consortium name="DOE Joint Genome Institute"/>
            <consortium name="Mycorrhizal Genomics Consortium"/>
            <person name="Kohler A."/>
            <person name="Kuo A."/>
            <person name="Nagy L.G."/>
            <person name="Floudas D."/>
            <person name="Copeland A."/>
            <person name="Barry K.W."/>
            <person name="Cichocki N."/>
            <person name="Veneault-Fourrey C."/>
            <person name="LaButti K."/>
            <person name="Lindquist E.A."/>
            <person name="Lipzen A."/>
            <person name="Lundell T."/>
            <person name="Morin E."/>
            <person name="Murat C."/>
            <person name="Riley R."/>
            <person name="Ohm R."/>
            <person name="Sun H."/>
            <person name="Tunlid A."/>
            <person name="Henrissat B."/>
            <person name="Grigoriev I.V."/>
            <person name="Hibbett D.S."/>
            <person name="Martin F."/>
        </authorList>
    </citation>
    <scope>NUCLEOTIDE SEQUENCE [LARGE SCALE GENOMIC DNA]</scope>
    <source>
        <strain evidence="3">MUT 4182</strain>
    </source>
</reference>
<feature type="region of interest" description="Disordered" evidence="1">
    <location>
        <begin position="1"/>
        <end position="23"/>
    </location>
</feature>
<keyword evidence="3" id="KW-1185">Reference proteome</keyword>
<dbReference type="OrthoDB" id="10372566at2759"/>
<dbReference type="HOGENOM" id="CLU_028631_0_0_1"/>
<reference evidence="2 3" key="1">
    <citation type="submission" date="2014-04" db="EMBL/GenBank/DDBJ databases">
        <authorList>
            <consortium name="DOE Joint Genome Institute"/>
            <person name="Kuo A."/>
            <person name="Girlanda M."/>
            <person name="Perotto S."/>
            <person name="Kohler A."/>
            <person name="Nagy L.G."/>
            <person name="Floudas D."/>
            <person name="Copeland A."/>
            <person name="Barry K.W."/>
            <person name="Cichocki N."/>
            <person name="Veneault-Fourrey C."/>
            <person name="LaButti K."/>
            <person name="Lindquist E.A."/>
            <person name="Lipzen A."/>
            <person name="Lundell T."/>
            <person name="Morin E."/>
            <person name="Murat C."/>
            <person name="Sun H."/>
            <person name="Tunlid A."/>
            <person name="Henrissat B."/>
            <person name="Grigoriev I.V."/>
            <person name="Hibbett D.S."/>
            <person name="Martin F."/>
            <person name="Nordberg H.P."/>
            <person name="Cantor M.N."/>
            <person name="Hua S.X."/>
        </authorList>
    </citation>
    <scope>NUCLEOTIDE SEQUENCE [LARGE SCALE GENOMIC DNA]</scope>
    <source>
        <strain evidence="2 3">MUT 4182</strain>
    </source>
</reference>
<proteinExistence type="predicted"/>
<evidence type="ECO:0000256" key="1">
    <source>
        <dbReference type="SAM" id="MobiDB-lite"/>
    </source>
</evidence>
<sequence>MDAPPSCPPGHLQASISPKEKQVEDKSMLIRSLSTILHHTSSSTGYARVVQSEESDALDEEDEALRRFLDGLALMFDSGESGDSAAITVQIVAQGILLDVVKSSNKHPSVPQHLTLKPVPPESELKAQLEADWPTFFLKWCEVIYRKSRADSLVTRIHSRSSKRKVTSKQLDMAHNLQLYTYYFCKEKIRQRLAAIIPTSPKGGSTSAPRVRFRSLFYDDTTLRKVASGEIDFDGRIPDDSLFDGLRLYQQNDWFGEMPPHLTRLDETWLAAMIHEVLPGYTISMFNGHLVLDEGIADVVSHFLVGSLAEIQYYLDELETMLAMDDSSKKLEINRKYMLRCLTELFRPLSTLTSMARESPTCWCIVRCLSMAFEDRIAGAFEPDWGSVSSASDSVESLIEESASDLDYGYPGQPIHEKIWKWLESLTDWTYTLHQICYPSGGVNFHLRRGFTIRLWIPELSHPIKQASLEDTLSFVNWDPEDERSLETLQNAALAHRERCISGTPPFDGPRDVYSVSQRILLGLEDRSRWSNAFEGSVHCQGLLACLIKERVIRSRLVATSRRRCSCCTLLFHLLGSDAGLSTASSGSKSLPWALPHEADIPKEIEDAFAKALCTRLKQVLWATTTEERRRAVETSSKVVAAKFITLQRPSENTKRAE</sequence>
<dbReference type="STRING" id="1051891.A0A0C3Q145"/>
<gene>
    <name evidence="2" type="ORF">M407DRAFT_28587</name>
</gene>
<name>A0A0C3Q145_9AGAM</name>
<dbReference type="EMBL" id="KN823126">
    <property type="protein sequence ID" value="KIO21820.1"/>
    <property type="molecule type" value="Genomic_DNA"/>
</dbReference>
<evidence type="ECO:0000313" key="2">
    <source>
        <dbReference type="EMBL" id="KIO21820.1"/>
    </source>
</evidence>
<protein>
    <submittedName>
        <fullName evidence="2">Uncharacterized protein</fullName>
    </submittedName>
</protein>
<organism evidence="2 3">
    <name type="scientific">Tulasnella calospora MUT 4182</name>
    <dbReference type="NCBI Taxonomy" id="1051891"/>
    <lineage>
        <taxon>Eukaryota</taxon>
        <taxon>Fungi</taxon>
        <taxon>Dikarya</taxon>
        <taxon>Basidiomycota</taxon>
        <taxon>Agaricomycotina</taxon>
        <taxon>Agaricomycetes</taxon>
        <taxon>Cantharellales</taxon>
        <taxon>Tulasnellaceae</taxon>
        <taxon>Tulasnella</taxon>
    </lineage>
</organism>
<evidence type="ECO:0000313" key="3">
    <source>
        <dbReference type="Proteomes" id="UP000054248"/>
    </source>
</evidence>
<dbReference type="Proteomes" id="UP000054248">
    <property type="component" value="Unassembled WGS sequence"/>
</dbReference>